<feature type="non-terminal residue" evidence="2">
    <location>
        <position position="1"/>
    </location>
</feature>
<evidence type="ECO:0000256" key="1">
    <source>
        <dbReference type="SAM" id="MobiDB-lite"/>
    </source>
</evidence>
<gene>
    <name evidence="2" type="ORF">PCOR1329_LOCUS23183</name>
</gene>
<organism evidence="2 3">
    <name type="scientific">Prorocentrum cordatum</name>
    <dbReference type="NCBI Taxonomy" id="2364126"/>
    <lineage>
        <taxon>Eukaryota</taxon>
        <taxon>Sar</taxon>
        <taxon>Alveolata</taxon>
        <taxon>Dinophyceae</taxon>
        <taxon>Prorocentrales</taxon>
        <taxon>Prorocentraceae</taxon>
        <taxon>Prorocentrum</taxon>
    </lineage>
</organism>
<dbReference type="PANTHER" id="PTHR10217">
    <property type="entry name" value="VOLTAGE AND LIGAND GATED POTASSIUM CHANNEL"/>
    <property type="match status" value="1"/>
</dbReference>
<protein>
    <recommendedName>
        <fullName evidence="4">Ion transport domain-containing protein</fullName>
    </recommendedName>
</protein>
<keyword evidence="3" id="KW-1185">Reference proteome</keyword>
<dbReference type="Proteomes" id="UP001189429">
    <property type="component" value="Unassembled WGS sequence"/>
</dbReference>
<name>A0ABN9RSN4_9DINO</name>
<accession>A0ABN9RSN4</accession>
<dbReference type="EMBL" id="CAUYUJ010007816">
    <property type="protein sequence ID" value="CAK0822073.1"/>
    <property type="molecule type" value="Genomic_DNA"/>
</dbReference>
<evidence type="ECO:0008006" key="4">
    <source>
        <dbReference type="Google" id="ProtNLM"/>
    </source>
</evidence>
<feature type="compositionally biased region" description="Basic residues" evidence="1">
    <location>
        <begin position="14"/>
        <end position="24"/>
    </location>
</feature>
<dbReference type="InterPro" id="IPR050818">
    <property type="entry name" value="KCNH_animal-type"/>
</dbReference>
<evidence type="ECO:0000313" key="2">
    <source>
        <dbReference type="EMBL" id="CAK0822073.1"/>
    </source>
</evidence>
<proteinExistence type="predicted"/>
<reference evidence="2" key="1">
    <citation type="submission" date="2023-10" db="EMBL/GenBank/DDBJ databases">
        <authorList>
            <person name="Chen Y."/>
            <person name="Shah S."/>
            <person name="Dougan E. K."/>
            <person name="Thang M."/>
            <person name="Chan C."/>
        </authorList>
    </citation>
    <scope>NUCLEOTIDE SEQUENCE [LARGE SCALE GENOMIC DNA]</scope>
</reference>
<dbReference type="PANTHER" id="PTHR10217:SF435">
    <property type="entry name" value="POTASSIUM VOLTAGE-GATED CHANNEL PROTEIN EAG"/>
    <property type="match status" value="1"/>
</dbReference>
<feature type="compositionally biased region" description="Pro residues" evidence="1">
    <location>
        <begin position="1"/>
        <end position="11"/>
    </location>
</feature>
<sequence length="276" mass="29445">PPLPAGGPPLPARAARRGGGRRMAPHYRASAISSCPSVFCPHDAPADGGPVLSQSSRSSVATASPSRFSSFIPPSGACSLPGSSLPPLMEAAHAGRPSDHFSRCSSVASERSGSGFGESITIWSGMSKWRGRPAELRGGVGGHSICDLELLSSGEDPPEWGREFVIPEASLLRKGWNVVVIALITYTSTIFPFRLCFMEFKVPEPIPAPVEFTVLETLVDVLFCCDLLLNFLFSYQDAHGREIFSLPSIARRYLRGHFAVNLIGGEGMRGMAQGST</sequence>
<comment type="caution">
    <text evidence="2">The sequence shown here is derived from an EMBL/GenBank/DDBJ whole genome shotgun (WGS) entry which is preliminary data.</text>
</comment>
<feature type="region of interest" description="Disordered" evidence="1">
    <location>
        <begin position="1"/>
        <end position="24"/>
    </location>
</feature>
<evidence type="ECO:0000313" key="3">
    <source>
        <dbReference type="Proteomes" id="UP001189429"/>
    </source>
</evidence>